<reference evidence="1 2" key="2">
    <citation type="submission" date="2018-11" db="EMBL/GenBank/DDBJ databases">
        <authorList>
            <consortium name="Pathogen Informatics"/>
        </authorList>
    </citation>
    <scope>NUCLEOTIDE SEQUENCE [LARGE SCALE GENOMIC DNA]</scope>
</reference>
<dbReference type="EMBL" id="UZAE01012342">
    <property type="protein sequence ID" value="VDO04654.1"/>
    <property type="molecule type" value="Genomic_DNA"/>
</dbReference>
<reference evidence="3" key="1">
    <citation type="submission" date="2016-04" db="UniProtKB">
        <authorList>
            <consortium name="WormBaseParasite"/>
        </authorList>
    </citation>
    <scope>IDENTIFICATION</scope>
</reference>
<proteinExistence type="predicted"/>
<dbReference type="AlphaFoldDB" id="A0A158QI37"/>
<sequence length="140" mass="15348">MNIDPTLTETLLTHSQRGGNQILHKNSQSNYWSNLSIQIFSSSWITSCIECPCVSINRETTSGSIGEFETENFIWKGISNVKLAKEFGTTFVGEMLNERDIQSTGGFNNQASFGGIGSVDEDGDIVNDCVLVIIVFSLNS</sequence>
<organism evidence="3">
    <name type="scientific">Rodentolepis nana</name>
    <name type="common">Dwarf tapeworm</name>
    <name type="synonym">Hymenolepis nana</name>
    <dbReference type="NCBI Taxonomy" id="102285"/>
    <lineage>
        <taxon>Eukaryota</taxon>
        <taxon>Metazoa</taxon>
        <taxon>Spiralia</taxon>
        <taxon>Lophotrochozoa</taxon>
        <taxon>Platyhelminthes</taxon>
        <taxon>Cestoda</taxon>
        <taxon>Eucestoda</taxon>
        <taxon>Cyclophyllidea</taxon>
        <taxon>Hymenolepididae</taxon>
        <taxon>Rodentolepis</taxon>
    </lineage>
</organism>
<name>A0A158QI37_RODNA</name>
<evidence type="ECO:0000313" key="2">
    <source>
        <dbReference type="Proteomes" id="UP000278807"/>
    </source>
</evidence>
<accession>A0A158QI37</accession>
<evidence type="ECO:0000313" key="1">
    <source>
        <dbReference type="EMBL" id="VDO04654.1"/>
    </source>
</evidence>
<evidence type="ECO:0000313" key="3">
    <source>
        <dbReference type="WBParaSite" id="HNAJ_0000862801-mRNA-1"/>
    </source>
</evidence>
<dbReference type="WBParaSite" id="HNAJ_0000862801-mRNA-1">
    <property type="protein sequence ID" value="HNAJ_0000862801-mRNA-1"/>
    <property type="gene ID" value="HNAJ_0000862801"/>
</dbReference>
<dbReference type="Proteomes" id="UP000278807">
    <property type="component" value="Unassembled WGS sequence"/>
</dbReference>
<protein>
    <submittedName>
        <fullName evidence="1 3">Uncharacterized protein</fullName>
    </submittedName>
</protein>
<gene>
    <name evidence="1" type="ORF">HNAJ_LOCUS8624</name>
</gene>
<keyword evidence="2" id="KW-1185">Reference proteome</keyword>